<keyword evidence="2" id="KW-1185">Reference proteome</keyword>
<organism evidence="1 2">
    <name type="scientific">Diversispora eburnea</name>
    <dbReference type="NCBI Taxonomy" id="1213867"/>
    <lineage>
        <taxon>Eukaryota</taxon>
        <taxon>Fungi</taxon>
        <taxon>Fungi incertae sedis</taxon>
        <taxon>Mucoromycota</taxon>
        <taxon>Glomeromycotina</taxon>
        <taxon>Glomeromycetes</taxon>
        <taxon>Diversisporales</taxon>
        <taxon>Diversisporaceae</taxon>
        <taxon>Diversispora</taxon>
    </lineage>
</organism>
<dbReference type="InterPro" id="IPR019410">
    <property type="entry name" value="Methyltransf_16"/>
</dbReference>
<accession>A0A9N8YSG8</accession>
<evidence type="ECO:0000313" key="1">
    <source>
        <dbReference type="EMBL" id="CAG8445511.1"/>
    </source>
</evidence>
<dbReference type="SUPFAM" id="SSF53335">
    <property type="entry name" value="S-adenosyl-L-methionine-dependent methyltransferases"/>
    <property type="match status" value="1"/>
</dbReference>
<reference evidence="1" key="1">
    <citation type="submission" date="2021-06" db="EMBL/GenBank/DDBJ databases">
        <authorList>
            <person name="Kallberg Y."/>
            <person name="Tangrot J."/>
            <person name="Rosling A."/>
        </authorList>
    </citation>
    <scope>NUCLEOTIDE SEQUENCE</scope>
    <source>
        <strain evidence="1">AZ414A</strain>
    </source>
</reference>
<dbReference type="OrthoDB" id="407325at2759"/>
<sequence>MSPTSVLKCQNSSNWNDFRKPIAIRFEEVKLAYSAGDYTTAIEFLSSLLNNVSVQKFNFESSILREHLLLARAICFQQLREFCHVLTDTTEVVKSISQNNQGNLLIFRLFALWLRSLAFESFNRWEQAKNDLELLKYSILNIRNNTVYVADEAVYHLLPNMTPLITLSRSNSLKFNINCVLDRLRRIIDLVTKDISRRNNSPPFHLIDHDVCAYSEFAKKFYYRLNLRRPLHPNIHINMWYSMDLMFVSEMNLFKKEDMRGVEGYALGIKLLKICGNENTIENFKVQVRPMSMEACEWSGLAFTEWPGVQAGGKGGLEFRVIHVANDSNSLNDDLNSLNDDLDTLNDDLDNNVTLSPVSNNQQIFLYVYPTKIINKVDGNFTNGTIPIDNVNRNDSEFRLVPLVIGSIHLMTCHSHPISCTNHQSVKVGNYSESSESMSSTIEDLTSESMSSTIEDLTLQDFSDYSSESWSCKSIESNKKKCSWSIDDYLIHSYRAFILPNEKYLLIKELWDVGIPGKIWDSAFIMVEIFKNRIFKDQKLFYGKRVLDLSTGTGFVGLYLAALVASLPKSENFERNEPKTNMILTDLEHALGLIQTNYSLNKYLIESSDRVLMDIEPLRWGDWIGAKKLGVIDYVLASDVVYEPELFDALIQTFLTICSPKRTKIYLGYKKRGLSTKEERQFFKKLQNKFHVTSLQDLPNVSDEKYLRTNFPDSSNDGITSYEEILNDMNKQDPILIISPIRLTCSDGKICYSWSGAK</sequence>
<proteinExistence type="predicted"/>
<dbReference type="Proteomes" id="UP000789706">
    <property type="component" value="Unassembled WGS sequence"/>
</dbReference>
<dbReference type="PANTHER" id="PTHR14614">
    <property type="entry name" value="HEPATOCELLULAR CARCINOMA-ASSOCIATED ANTIGEN"/>
    <property type="match status" value="1"/>
</dbReference>
<dbReference type="Pfam" id="PF10294">
    <property type="entry name" value="Methyltransf_16"/>
    <property type="match status" value="1"/>
</dbReference>
<gene>
    <name evidence="1" type="ORF">DEBURN_LOCUS1767</name>
</gene>
<dbReference type="EMBL" id="CAJVPK010000085">
    <property type="protein sequence ID" value="CAG8445511.1"/>
    <property type="molecule type" value="Genomic_DNA"/>
</dbReference>
<protein>
    <submittedName>
        <fullName evidence="1">7551_t:CDS:1</fullName>
    </submittedName>
</protein>
<comment type="caution">
    <text evidence="1">The sequence shown here is derived from an EMBL/GenBank/DDBJ whole genome shotgun (WGS) entry which is preliminary data.</text>
</comment>
<dbReference type="PANTHER" id="PTHR14614:SF132">
    <property type="entry name" value="PROTEIN-LYSINE METHYLTRANSFERASE C42C1.13"/>
    <property type="match status" value="1"/>
</dbReference>
<name>A0A9N8YSG8_9GLOM</name>
<evidence type="ECO:0000313" key="2">
    <source>
        <dbReference type="Proteomes" id="UP000789706"/>
    </source>
</evidence>
<dbReference type="InterPro" id="IPR029063">
    <property type="entry name" value="SAM-dependent_MTases_sf"/>
</dbReference>
<dbReference type="Gene3D" id="3.40.50.150">
    <property type="entry name" value="Vaccinia Virus protein VP39"/>
    <property type="match status" value="1"/>
</dbReference>
<dbReference type="AlphaFoldDB" id="A0A9N8YSG8"/>